<gene>
    <name evidence="2" type="ORF">ACA29_24360</name>
</gene>
<dbReference type="PATRIC" id="fig|217031.4.peg.8220"/>
<dbReference type="EMBL" id="LGPB01000141">
    <property type="protein sequence ID" value="KRG08928.1"/>
    <property type="molecule type" value="Genomic_DNA"/>
</dbReference>
<dbReference type="AlphaFoldDB" id="A0A0Q9XKN7"/>
<proteinExistence type="predicted"/>
<name>A0A0Q9XKN7_9BACI</name>
<organism evidence="2 3">
    <name type="scientific">Lederbergia galactosidilytica</name>
    <dbReference type="NCBI Taxonomy" id="217031"/>
    <lineage>
        <taxon>Bacteria</taxon>
        <taxon>Bacillati</taxon>
        <taxon>Bacillota</taxon>
        <taxon>Bacilli</taxon>
        <taxon>Bacillales</taxon>
        <taxon>Bacillaceae</taxon>
        <taxon>Lederbergia</taxon>
    </lineage>
</organism>
<accession>A0A0Q9XKN7</accession>
<evidence type="ECO:0008006" key="4">
    <source>
        <dbReference type="Google" id="ProtNLM"/>
    </source>
</evidence>
<keyword evidence="1" id="KW-0732">Signal</keyword>
<evidence type="ECO:0000256" key="1">
    <source>
        <dbReference type="SAM" id="SignalP"/>
    </source>
</evidence>
<dbReference type="PROSITE" id="PS51257">
    <property type="entry name" value="PROKAR_LIPOPROTEIN"/>
    <property type="match status" value="1"/>
</dbReference>
<feature type="chain" id="PRO_5039147786" description="Lipoprotein" evidence="1">
    <location>
        <begin position="20"/>
        <end position="170"/>
    </location>
</feature>
<feature type="signal peptide" evidence="1">
    <location>
        <begin position="1"/>
        <end position="19"/>
    </location>
</feature>
<dbReference type="Proteomes" id="UP000053881">
    <property type="component" value="Unassembled WGS sequence"/>
</dbReference>
<evidence type="ECO:0000313" key="2">
    <source>
        <dbReference type="EMBL" id="KRG08928.1"/>
    </source>
</evidence>
<protein>
    <recommendedName>
        <fullName evidence="4">Lipoprotein</fullName>
    </recommendedName>
</protein>
<evidence type="ECO:0000313" key="3">
    <source>
        <dbReference type="Proteomes" id="UP000053881"/>
    </source>
</evidence>
<reference evidence="2 3" key="1">
    <citation type="submission" date="2015-06" db="EMBL/GenBank/DDBJ databases">
        <title>Genome sequencing project of Bacillus galactosidilyticus PL133.</title>
        <authorList>
            <person name="Gaiero J."/>
            <person name="Nicol R."/>
            <person name="Habash M."/>
        </authorList>
    </citation>
    <scope>NUCLEOTIDE SEQUENCE [LARGE SCALE GENOMIC DNA]</scope>
    <source>
        <strain evidence="2 3">PL133</strain>
    </source>
</reference>
<comment type="caution">
    <text evidence="2">The sequence shown here is derived from an EMBL/GenBank/DDBJ whole genome shotgun (WGS) entry which is preliminary data.</text>
</comment>
<sequence length="170" mass="19080">MFKKAMTGSIIIFSMLFIAACGASIETEQDKAVEQAEKAFNGEPEVANQEIQSIEFYLPADISIKDDKPNNIILDKRDHPYILFYNPNEKEDSQALYNLLLDTDQPLIVNQTFTKDQRFGYLVITEIEEEETYEVTAGIGGTKATTESAVKNVSEDAKILMEIVRSSSIQ</sequence>